<evidence type="ECO:0000313" key="2">
    <source>
        <dbReference type="EnsemblMetazoa" id="ASIC015977-PA"/>
    </source>
</evidence>
<dbReference type="AlphaFoldDB" id="A0A084WCH4"/>
<sequence length="65" mass="6994">MLDPNNHAPMLMSCLSCPGVSGGGSSESPIRASNPSTVVDDRIPEKCRACRGHQLRCWPRCLAAR</sequence>
<dbReference type="EMBL" id="KE525335">
    <property type="protein sequence ID" value="KFB47918.1"/>
    <property type="molecule type" value="Genomic_DNA"/>
</dbReference>
<dbReference type="EnsemblMetazoa" id="ASIC015977-RA">
    <property type="protein sequence ID" value="ASIC015977-PA"/>
    <property type="gene ID" value="ASIC015977"/>
</dbReference>
<name>A0A084WCH4_ANOSI</name>
<keyword evidence="3" id="KW-1185">Reference proteome</keyword>
<evidence type="ECO:0000313" key="1">
    <source>
        <dbReference type="EMBL" id="KFB47918.1"/>
    </source>
</evidence>
<reference evidence="1 3" key="1">
    <citation type="journal article" date="2014" name="BMC Genomics">
        <title>Genome sequence of Anopheles sinensis provides insight into genetics basis of mosquito competence for malaria parasites.</title>
        <authorList>
            <person name="Zhou D."/>
            <person name="Zhang D."/>
            <person name="Ding G."/>
            <person name="Shi L."/>
            <person name="Hou Q."/>
            <person name="Ye Y."/>
            <person name="Xu Y."/>
            <person name="Zhou H."/>
            <person name="Xiong C."/>
            <person name="Li S."/>
            <person name="Yu J."/>
            <person name="Hong S."/>
            <person name="Yu X."/>
            <person name="Zou P."/>
            <person name="Chen C."/>
            <person name="Chang X."/>
            <person name="Wang W."/>
            <person name="Lv Y."/>
            <person name="Sun Y."/>
            <person name="Ma L."/>
            <person name="Shen B."/>
            <person name="Zhu C."/>
        </authorList>
    </citation>
    <scope>NUCLEOTIDE SEQUENCE [LARGE SCALE GENOMIC DNA]</scope>
</reference>
<accession>A0A084WCH4</accession>
<gene>
    <name evidence="1" type="ORF">ZHAS_00015977</name>
</gene>
<dbReference type="EMBL" id="ATLV01022668">
    <property type="status" value="NOT_ANNOTATED_CDS"/>
    <property type="molecule type" value="Genomic_DNA"/>
</dbReference>
<proteinExistence type="predicted"/>
<protein>
    <submittedName>
        <fullName evidence="1 2">Uncharacterized protein</fullName>
    </submittedName>
</protein>
<dbReference type="VEuPathDB" id="VectorBase:ASIC015977"/>
<evidence type="ECO:0000313" key="3">
    <source>
        <dbReference type="Proteomes" id="UP000030765"/>
    </source>
</evidence>
<reference evidence="2" key="2">
    <citation type="submission" date="2020-05" db="UniProtKB">
        <authorList>
            <consortium name="EnsemblMetazoa"/>
        </authorList>
    </citation>
    <scope>IDENTIFICATION</scope>
</reference>
<dbReference type="Proteomes" id="UP000030765">
    <property type="component" value="Unassembled WGS sequence"/>
</dbReference>
<organism evidence="1">
    <name type="scientific">Anopheles sinensis</name>
    <name type="common">Mosquito</name>
    <dbReference type="NCBI Taxonomy" id="74873"/>
    <lineage>
        <taxon>Eukaryota</taxon>
        <taxon>Metazoa</taxon>
        <taxon>Ecdysozoa</taxon>
        <taxon>Arthropoda</taxon>
        <taxon>Hexapoda</taxon>
        <taxon>Insecta</taxon>
        <taxon>Pterygota</taxon>
        <taxon>Neoptera</taxon>
        <taxon>Endopterygota</taxon>
        <taxon>Diptera</taxon>
        <taxon>Nematocera</taxon>
        <taxon>Culicoidea</taxon>
        <taxon>Culicidae</taxon>
        <taxon>Anophelinae</taxon>
        <taxon>Anopheles</taxon>
    </lineage>
</organism>